<dbReference type="AlphaFoldDB" id="C6T6G6"/>
<dbReference type="EMBL" id="BT093032">
    <property type="protein sequence ID" value="ACU17388.1"/>
    <property type="molecule type" value="mRNA"/>
</dbReference>
<dbReference type="InterPro" id="IPR019340">
    <property type="entry name" value="Histone_AcTrfase_su3"/>
</dbReference>
<reference evidence="1" key="1">
    <citation type="submission" date="2009-08" db="EMBL/GenBank/DDBJ databases">
        <authorList>
            <person name="Cheung F."/>
            <person name="Xiao Y."/>
            <person name="Chan A."/>
            <person name="Moskal W."/>
            <person name="Town C.D."/>
        </authorList>
    </citation>
    <scope>NUCLEOTIDE SEQUENCE</scope>
</reference>
<dbReference type="Pfam" id="PF10198">
    <property type="entry name" value="Ada3"/>
    <property type="match status" value="1"/>
</dbReference>
<dbReference type="ExpressionAtlas" id="C6T6G6">
    <property type="expression patterns" value="baseline and differential"/>
</dbReference>
<accession>C6T6G6</accession>
<organism evidence="1">
    <name type="scientific">Glycine max</name>
    <name type="common">Soybean</name>
    <name type="synonym">Glycine hispida</name>
    <dbReference type="NCBI Taxonomy" id="3847"/>
    <lineage>
        <taxon>Eukaryota</taxon>
        <taxon>Viridiplantae</taxon>
        <taxon>Streptophyta</taxon>
        <taxon>Embryophyta</taxon>
        <taxon>Tracheophyta</taxon>
        <taxon>Spermatophyta</taxon>
        <taxon>Magnoliopsida</taxon>
        <taxon>eudicotyledons</taxon>
        <taxon>Gunneridae</taxon>
        <taxon>Pentapetalae</taxon>
        <taxon>rosids</taxon>
        <taxon>fabids</taxon>
        <taxon>Fabales</taxon>
        <taxon>Fabaceae</taxon>
        <taxon>Papilionoideae</taxon>
        <taxon>50 kb inversion clade</taxon>
        <taxon>NPAAA clade</taxon>
        <taxon>indigoferoid/millettioid clade</taxon>
        <taxon>Phaseoleae</taxon>
        <taxon>Glycine</taxon>
        <taxon>Glycine subgen. Soja</taxon>
    </lineage>
</organism>
<dbReference type="PANTHER" id="PTHR31115:SF4">
    <property type="entry name" value="SPECTRIN BETA CHAIN, BRAIN"/>
    <property type="match status" value="1"/>
</dbReference>
<proteinExistence type="evidence at transcript level"/>
<name>C6T6G6_SOYBN</name>
<dbReference type="PANTHER" id="PTHR31115">
    <property type="entry name" value="OS05G0107300 PROTEIN"/>
    <property type="match status" value="1"/>
</dbReference>
<evidence type="ECO:0000313" key="1">
    <source>
        <dbReference type="EMBL" id="ACU17388.1"/>
    </source>
</evidence>
<sequence>MSLDDRLLLELQSIGIYPEILPDLAEEDEAINQDIVKLEKALYEQNGSKKNNLDKIDRAVQEGRDVERQKIEQAAFDQLIEMAYRKRLACRGSKNSKGAVHKVSKQVALAFVKRTLGRCKRYEEADINCFSEPTLQNIMFAPPSRENDAQPADCIVSGTASNTCNKVSLQIEARKSVQFLVFLII</sequence>
<protein>
    <submittedName>
        <fullName evidence="1">Uncharacterized protein</fullName>
    </submittedName>
</protein>